<dbReference type="Proteomes" id="UP000320176">
    <property type="component" value="Unassembled WGS sequence"/>
</dbReference>
<evidence type="ECO:0000313" key="4">
    <source>
        <dbReference type="EMBL" id="TWU07652.1"/>
    </source>
</evidence>
<comment type="caution">
    <text evidence="4">The sequence shown here is derived from an EMBL/GenBank/DDBJ whole genome shotgun (WGS) entry which is preliminary data.</text>
</comment>
<keyword evidence="2" id="KW-0732">Signal</keyword>
<dbReference type="Gene3D" id="3.40.30.10">
    <property type="entry name" value="Glutaredoxin"/>
    <property type="match status" value="1"/>
</dbReference>
<dbReference type="InterPro" id="IPR000866">
    <property type="entry name" value="AhpC/TSA"/>
</dbReference>
<dbReference type="InterPro" id="IPR013766">
    <property type="entry name" value="Thioredoxin_domain"/>
</dbReference>
<keyword evidence="4" id="KW-0560">Oxidoreductase</keyword>
<feature type="chain" id="PRO_5022864467" evidence="2">
    <location>
        <begin position="24"/>
        <end position="365"/>
    </location>
</feature>
<evidence type="ECO:0000313" key="5">
    <source>
        <dbReference type="Proteomes" id="UP000320176"/>
    </source>
</evidence>
<dbReference type="EC" id="1.8.-.-" evidence="4"/>
<reference evidence="4 5" key="1">
    <citation type="submission" date="2019-02" db="EMBL/GenBank/DDBJ databases">
        <title>Deep-cultivation of Planctomycetes and their phenomic and genomic characterization uncovers novel biology.</title>
        <authorList>
            <person name="Wiegand S."/>
            <person name="Jogler M."/>
            <person name="Boedeker C."/>
            <person name="Pinto D."/>
            <person name="Vollmers J."/>
            <person name="Rivas-Marin E."/>
            <person name="Kohn T."/>
            <person name="Peeters S.H."/>
            <person name="Heuer A."/>
            <person name="Rast P."/>
            <person name="Oberbeckmann S."/>
            <person name="Bunk B."/>
            <person name="Jeske O."/>
            <person name="Meyerdierks A."/>
            <person name="Storesund J.E."/>
            <person name="Kallscheuer N."/>
            <person name="Luecker S."/>
            <person name="Lage O.M."/>
            <person name="Pohl T."/>
            <person name="Merkel B.J."/>
            <person name="Hornburger P."/>
            <person name="Mueller R.-W."/>
            <person name="Bruemmer F."/>
            <person name="Labrenz M."/>
            <person name="Spormann A.M."/>
            <person name="Op Den Camp H."/>
            <person name="Overmann J."/>
            <person name="Amann R."/>
            <person name="Jetten M.S.M."/>
            <person name="Mascher T."/>
            <person name="Medema M.H."/>
            <person name="Devos D.P."/>
            <person name="Kaster A.-K."/>
            <person name="Ovreas L."/>
            <person name="Rohde M."/>
            <person name="Galperin M.Y."/>
            <person name="Jogler C."/>
        </authorList>
    </citation>
    <scope>NUCLEOTIDE SEQUENCE [LARGE SCALE GENOMIC DNA]</scope>
    <source>
        <strain evidence="4 5">Pla52n</strain>
    </source>
</reference>
<dbReference type="GO" id="GO:0016491">
    <property type="term" value="F:oxidoreductase activity"/>
    <property type="evidence" value="ECO:0007669"/>
    <property type="project" value="UniProtKB-KW"/>
</dbReference>
<dbReference type="PROSITE" id="PS51352">
    <property type="entry name" value="THIOREDOXIN_2"/>
    <property type="match status" value="1"/>
</dbReference>
<proteinExistence type="predicted"/>
<feature type="coiled-coil region" evidence="1">
    <location>
        <begin position="139"/>
        <end position="187"/>
    </location>
</feature>
<feature type="signal peptide" evidence="2">
    <location>
        <begin position="1"/>
        <end position="23"/>
    </location>
</feature>
<dbReference type="PANTHER" id="PTHR42852:SF13">
    <property type="entry name" value="PROTEIN DIPZ"/>
    <property type="match status" value="1"/>
</dbReference>
<dbReference type="InterPro" id="IPR036249">
    <property type="entry name" value="Thioredoxin-like_sf"/>
</dbReference>
<dbReference type="AlphaFoldDB" id="A0A5C6B7R7"/>
<dbReference type="PANTHER" id="PTHR42852">
    <property type="entry name" value="THIOL:DISULFIDE INTERCHANGE PROTEIN DSBE"/>
    <property type="match status" value="1"/>
</dbReference>
<evidence type="ECO:0000256" key="2">
    <source>
        <dbReference type="SAM" id="SignalP"/>
    </source>
</evidence>
<name>A0A5C6B7R7_9BACT</name>
<protein>
    <submittedName>
        <fullName evidence="4">Thiol-disulfide oxidoreductase YkuV</fullName>
        <ecNumber evidence="4">1.8.-.-</ecNumber>
    </submittedName>
</protein>
<accession>A0A5C6B7R7</accession>
<dbReference type="RefSeq" id="WP_146517845.1">
    <property type="nucleotide sequence ID" value="NZ_CP151726.1"/>
</dbReference>
<dbReference type="GO" id="GO:0016209">
    <property type="term" value="F:antioxidant activity"/>
    <property type="evidence" value="ECO:0007669"/>
    <property type="project" value="InterPro"/>
</dbReference>
<dbReference type="EMBL" id="SJPN01000001">
    <property type="protein sequence ID" value="TWU07652.1"/>
    <property type="molecule type" value="Genomic_DNA"/>
</dbReference>
<dbReference type="InterPro" id="IPR050553">
    <property type="entry name" value="Thioredoxin_ResA/DsbE_sf"/>
</dbReference>
<sequence precursor="true">MKIALACFALAFSSVICTQPASAQDATPTAMPQTPPVLLKMIRDDAVHQELKLSEQQVDSVMDVLRDVDGVWFRSRNLPVDRQSEQVRMLTARLQSRLDQTLDPDQRKRLSELTVQALGTRMITQPHVVEALQMRDSLRQKLLDEFVETDRKALELQQQLNSGKLDAAAASAELAELEEDERKLYGDALTKQQRLTIGTLTGTPFDFSKIKRTEPMAPELMSEGVTWLQGEPTTLANLKGKVVAVHFYAFQCINCQRNLPHYNAWYRDYADKGLVVIGIQRPETSAERDPQRVAAAMKQDQLEYPVLLDLKSSNWNQWANTKWPTVYLIDKEGFLRRWWQGEMNWQGTPGEQQMRQTLEQMLAEE</sequence>
<evidence type="ECO:0000259" key="3">
    <source>
        <dbReference type="PROSITE" id="PS51352"/>
    </source>
</evidence>
<organism evidence="4 5">
    <name type="scientific">Stieleria varia</name>
    <dbReference type="NCBI Taxonomy" id="2528005"/>
    <lineage>
        <taxon>Bacteria</taxon>
        <taxon>Pseudomonadati</taxon>
        <taxon>Planctomycetota</taxon>
        <taxon>Planctomycetia</taxon>
        <taxon>Pirellulales</taxon>
        <taxon>Pirellulaceae</taxon>
        <taxon>Stieleria</taxon>
    </lineage>
</organism>
<feature type="domain" description="Thioredoxin" evidence="3">
    <location>
        <begin position="211"/>
        <end position="363"/>
    </location>
</feature>
<dbReference type="OrthoDB" id="9799230at2"/>
<dbReference type="SUPFAM" id="SSF52833">
    <property type="entry name" value="Thioredoxin-like"/>
    <property type="match status" value="1"/>
</dbReference>
<evidence type="ECO:0000256" key="1">
    <source>
        <dbReference type="SAM" id="Coils"/>
    </source>
</evidence>
<keyword evidence="1" id="KW-0175">Coiled coil</keyword>
<dbReference type="Pfam" id="PF00578">
    <property type="entry name" value="AhpC-TSA"/>
    <property type="match status" value="1"/>
</dbReference>
<keyword evidence="5" id="KW-1185">Reference proteome</keyword>
<gene>
    <name evidence="4" type="primary">ykuV</name>
    <name evidence="4" type="ORF">Pla52n_02250</name>
</gene>